<feature type="non-terminal residue" evidence="2">
    <location>
        <position position="1"/>
    </location>
</feature>
<gene>
    <name evidence="2" type="ORF">CCACVL1_01463</name>
</gene>
<proteinExistence type="predicted"/>
<comment type="caution">
    <text evidence="2">The sequence shown here is derived from an EMBL/GenBank/DDBJ whole genome shotgun (WGS) entry which is preliminary data.</text>
</comment>
<protein>
    <submittedName>
        <fullName evidence="2">Uncharacterized protein</fullName>
    </submittedName>
</protein>
<sequence length="55" mass="6058">AVRGREVTLIVLIQKISFSVSTGQFTKRMVNEIDSGRTSSSRPVPTTDAIHKITQ</sequence>
<dbReference type="Gramene" id="OMP06707">
    <property type="protein sequence ID" value="OMP06707"/>
    <property type="gene ID" value="CCACVL1_01463"/>
</dbReference>
<feature type="region of interest" description="Disordered" evidence="1">
    <location>
        <begin position="34"/>
        <end position="55"/>
    </location>
</feature>
<dbReference type="AlphaFoldDB" id="A0A1R3KHZ1"/>
<accession>A0A1R3KHZ1</accession>
<dbReference type="Proteomes" id="UP000188268">
    <property type="component" value="Unassembled WGS sequence"/>
</dbReference>
<reference evidence="2 3" key="1">
    <citation type="submission" date="2013-09" db="EMBL/GenBank/DDBJ databases">
        <title>Corchorus capsularis genome sequencing.</title>
        <authorList>
            <person name="Alam M."/>
            <person name="Haque M.S."/>
            <person name="Islam M.S."/>
            <person name="Emdad E.M."/>
            <person name="Islam M.M."/>
            <person name="Ahmed B."/>
            <person name="Halim A."/>
            <person name="Hossen Q.M.M."/>
            <person name="Hossain M.Z."/>
            <person name="Ahmed R."/>
            <person name="Khan M.M."/>
            <person name="Islam R."/>
            <person name="Rashid M.M."/>
            <person name="Khan S.A."/>
            <person name="Rahman M.S."/>
            <person name="Alam M."/>
        </authorList>
    </citation>
    <scope>NUCLEOTIDE SEQUENCE [LARGE SCALE GENOMIC DNA]</scope>
    <source>
        <strain evidence="3">cv. CVL-1</strain>
        <tissue evidence="2">Whole seedling</tissue>
    </source>
</reference>
<name>A0A1R3KHZ1_COCAP</name>
<organism evidence="2 3">
    <name type="scientific">Corchorus capsularis</name>
    <name type="common">Jute</name>
    <dbReference type="NCBI Taxonomy" id="210143"/>
    <lineage>
        <taxon>Eukaryota</taxon>
        <taxon>Viridiplantae</taxon>
        <taxon>Streptophyta</taxon>
        <taxon>Embryophyta</taxon>
        <taxon>Tracheophyta</taxon>
        <taxon>Spermatophyta</taxon>
        <taxon>Magnoliopsida</taxon>
        <taxon>eudicotyledons</taxon>
        <taxon>Gunneridae</taxon>
        <taxon>Pentapetalae</taxon>
        <taxon>rosids</taxon>
        <taxon>malvids</taxon>
        <taxon>Malvales</taxon>
        <taxon>Malvaceae</taxon>
        <taxon>Grewioideae</taxon>
        <taxon>Apeibeae</taxon>
        <taxon>Corchorus</taxon>
    </lineage>
</organism>
<evidence type="ECO:0000256" key="1">
    <source>
        <dbReference type="SAM" id="MobiDB-lite"/>
    </source>
</evidence>
<evidence type="ECO:0000313" key="3">
    <source>
        <dbReference type="Proteomes" id="UP000188268"/>
    </source>
</evidence>
<keyword evidence="3" id="KW-1185">Reference proteome</keyword>
<evidence type="ECO:0000313" key="2">
    <source>
        <dbReference type="EMBL" id="OMP06707.1"/>
    </source>
</evidence>
<dbReference type="EMBL" id="AWWV01004818">
    <property type="protein sequence ID" value="OMP06707.1"/>
    <property type="molecule type" value="Genomic_DNA"/>
</dbReference>